<reference evidence="7 8" key="1">
    <citation type="submission" date="2020-08" db="EMBL/GenBank/DDBJ databases">
        <title>Aphidius gifuensis genome sequencing and assembly.</title>
        <authorList>
            <person name="Du Z."/>
        </authorList>
    </citation>
    <scope>NUCLEOTIDE SEQUENCE [LARGE SCALE GENOMIC DNA]</scope>
    <source>
        <strain evidence="7">YNYX2018</strain>
        <tissue evidence="7">Adults</tissue>
    </source>
</reference>
<evidence type="ECO:0000313" key="7">
    <source>
        <dbReference type="EMBL" id="KAF7998046.1"/>
    </source>
</evidence>
<dbReference type="Proteomes" id="UP000639338">
    <property type="component" value="Unassembled WGS sequence"/>
</dbReference>
<dbReference type="GO" id="GO:0000175">
    <property type="term" value="F:3'-5'-RNA exonuclease activity"/>
    <property type="evidence" value="ECO:0007669"/>
    <property type="project" value="InterPro"/>
</dbReference>
<protein>
    <recommendedName>
        <fullName evidence="5">Probable oligoribonuclease</fullName>
    </recommendedName>
</protein>
<keyword evidence="2" id="KW-0540">Nuclease</keyword>
<dbReference type="NCBIfam" id="NF003765">
    <property type="entry name" value="PRK05359.1"/>
    <property type="match status" value="1"/>
</dbReference>
<dbReference type="OrthoDB" id="270189at2759"/>
<dbReference type="InterPro" id="IPR012337">
    <property type="entry name" value="RNaseH-like_sf"/>
</dbReference>
<evidence type="ECO:0000313" key="8">
    <source>
        <dbReference type="Proteomes" id="UP000639338"/>
    </source>
</evidence>
<comment type="similarity">
    <text evidence="1">Belongs to the oligoribonuclease family.</text>
</comment>
<dbReference type="InterPro" id="IPR013520">
    <property type="entry name" value="Ribonucl_H"/>
</dbReference>
<keyword evidence="3" id="KW-0378">Hydrolase</keyword>
<dbReference type="GO" id="GO:0005739">
    <property type="term" value="C:mitochondrion"/>
    <property type="evidence" value="ECO:0007669"/>
    <property type="project" value="TreeGrafter"/>
</dbReference>
<dbReference type="FunFam" id="3.30.420.10:FF:000003">
    <property type="entry name" value="Oligoribonuclease"/>
    <property type="match status" value="1"/>
</dbReference>
<feature type="domain" description="Exonuclease" evidence="6">
    <location>
        <begin position="37"/>
        <end position="212"/>
    </location>
</feature>
<dbReference type="InterPro" id="IPR036397">
    <property type="entry name" value="RNaseH_sf"/>
</dbReference>
<comment type="caution">
    <text evidence="7">The sequence shown here is derived from an EMBL/GenBank/DDBJ whole genome shotgun (WGS) entry which is preliminary data.</text>
</comment>
<evidence type="ECO:0000256" key="1">
    <source>
        <dbReference type="ARBA" id="ARBA00009921"/>
    </source>
</evidence>
<dbReference type="InterPro" id="IPR022894">
    <property type="entry name" value="Oligoribonuclease"/>
</dbReference>
<dbReference type="CDD" id="cd06135">
    <property type="entry name" value="Orn"/>
    <property type="match status" value="1"/>
</dbReference>
<dbReference type="GO" id="GO:0003676">
    <property type="term" value="F:nucleic acid binding"/>
    <property type="evidence" value="ECO:0007669"/>
    <property type="project" value="InterPro"/>
</dbReference>
<dbReference type="SMART" id="SM00479">
    <property type="entry name" value="EXOIII"/>
    <property type="match status" value="1"/>
</dbReference>
<dbReference type="Pfam" id="PF00929">
    <property type="entry name" value="RNase_T"/>
    <property type="match status" value="1"/>
</dbReference>
<keyword evidence="8" id="KW-1185">Reference proteome</keyword>
<dbReference type="AlphaFoldDB" id="A0A834Y4Q2"/>
<dbReference type="SUPFAM" id="SSF53098">
    <property type="entry name" value="Ribonuclease H-like"/>
    <property type="match status" value="1"/>
</dbReference>
<name>A0A834Y4Q2_APHGI</name>
<keyword evidence="4" id="KW-0269">Exonuclease</keyword>
<dbReference type="EMBL" id="JACMRX010000001">
    <property type="protein sequence ID" value="KAF7998046.1"/>
    <property type="molecule type" value="Genomic_DNA"/>
</dbReference>
<dbReference type="PANTHER" id="PTHR11046">
    <property type="entry name" value="OLIGORIBONUCLEASE, MITOCHONDRIAL"/>
    <property type="match status" value="1"/>
</dbReference>
<gene>
    <name evidence="7" type="ORF">HCN44_009444</name>
</gene>
<evidence type="ECO:0000256" key="2">
    <source>
        <dbReference type="ARBA" id="ARBA00022722"/>
    </source>
</evidence>
<proteinExistence type="inferred from homology"/>
<evidence type="ECO:0000256" key="3">
    <source>
        <dbReference type="ARBA" id="ARBA00022801"/>
    </source>
</evidence>
<dbReference type="PANTHER" id="PTHR11046:SF0">
    <property type="entry name" value="OLIGORIBONUCLEASE, MITOCHONDRIAL"/>
    <property type="match status" value="1"/>
</dbReference>
<evidence type="ECO:0000256" key="5">
    <source>
        <dbReference type="ARBA" id="ARBA00072681"/>
    </source>
</evidence>
<sequence length="215" mass="24939">MFACRILTSWRHVFQTRGQNVIKNVRSLSNMGDLKNNMVWIDMEMTGLDVVNDHILEVACLITDDKLNIRGSPFSQIVHVSDDILNGMNDWCKTHHEQSGLTQKVKESSVTIEQTEELLLDFLKKHNIPVAQCPLAGNSVYMDRLFMKKYMPSVDKYLHYRIVDVSTVGILSRLWSPTIEDNKPIKKRNHRALDDITESINQLKYYKDNLFKTQI</sequence>
<evidence type="ECO:0000259" key="6">
    <source>
        <dbReference type="SMART" id="SM00479"/>
    </source>
</evidence>
<evidence type="ECO:0000256" key="4">
    <source>
        <dbReference type="ARBA" id="ARBA00022839"/>
    </source>
</evidence>
<accession>A0A834Y4Q2</accession>
<organism evidence="7 8">
    <name type="scientific">Aphidius gifuensis</name>
    <name type="common">Parasitoid wasp</name>
    <dbReference type="NCBI Taxonomy" id="684658"/>
    <lineage>
        <taxon>Eukaryota</taxon>
        <taxon>Metazoa</taxon>
        <taxon>Ecdysozoa</taxon>
        <taxon>Arthropoda</taxon>
        <taxon>Hexapoda</taxon>
        <taxon>Insecta</taxon>
        <taxon>Pterygota</taxon>
        <taxon>Neoptera</taxon>
        <taxon>Endopterygota</taxon>
        <taxon>Hymenoptera</taxon>
        <taxon>Apocrita</taxon>
        <taxon>Ichneumonoidea</taxon>
        <taxon>Braconidae</taxon>
        <taxon>Aphidiinae</taxon>
        <taxon>Aphidius</taxon>
    </lineage>
</organism>
<dbReference type="Gene3D" id="3.30.420.10">
    <property type="entry name" value="Ribonuclease H-like superfamily/Ribonuclease H"/>
    <property type="match status" value="1"/>
</dbReference>